<reference evidence="1 2" key="1">
    <citation type="submission" date="2012-07" db="EMBL/GenBank/DDBJ databases">
        <authorList>
            <person name="Durkin A.S."/>
            <person name="McCorrison J."/>
            <person name="Torralba M."/>
            <person name="Gillis M."/>
            <person name="Methe B."/>
            <person name="Sutton G."/>
            <person name="Nelson K.E."/>
        </authorList>
    </citation>
    <scope>NUCLEOTIDE SEQUENCE [LARGE SCALE GENOMIC DNA]</scope>
    <source>
        <strain evidence="2">ATCC 12104 / DSM 43013 / CCUG 2238 / JCM 8349 / NCTC 10301 / Howell 279</strain>
    </source>
</reference>
<proteinExistence type="predicted"/>
<protein>
    <submittedName>
        <fullName evidence="1">Uncharacterized protein</fullName>
    </submittedName>
</protein>
<dbReference type="Proteomes" id="UP000007814">
    <property type="component" value="Unassembled WGS sequence"/>
</dbReference>
<evidence type="ECO:0000313" key="2">
    <source>
        <dbReference type="Proteomes" id="UP000007814"/>
    </source>
</evidence>
<dbReference type="EMBL" id="ALJK01000039">
    <property type="protein sequence ID" value="EJN85780.1"/>
    <property type="molecule type" value="Genomic_DNA"/>
</dbReference>
<name>J2ZT48_ACTNH</name>
<comment type="caution">
    <text evidence="1">The sequence shown here is derived from an EMBL/GenBank/DDBJ whole genome shotgun (WGS) entry which is preliminary data.</text>
</comment>
<evidence type="ECO:0000313" key="1">
    <source>
        <dbReference type="EMBL" id="EJN85780.1"/>
    </source>
</evidence>
<gene>
    <name evidence="1" type="ORF">HMPREF1129_1672</name>
</gene>
<dbReference type="AlphaFoldDB" id="J2ZT48"/>
<sequence length="53" mass="5928">MWLTLTLRLFILEAQGASCSPIDPYCYVHYHADTMVVPPPDRVAAPLKIGIDQ</sequence>
<accession>J2ZT48</accession>
<organism evidence="1 2">
    <name type="scientific">Actinomyces naeslundii (strain ATCC 12104 / DSM 43013 / CCUG 2238 / JCM 8349 / NCTC 10301 / Howell 279)</name>
    <dbReference type="NCBI Taxonomy" id="1115803"/>
    <lineage>
        <taxon>Bacteria</taxon>
        <taxon>Bacillati</taxon>
        <taxon>Actinomycetota</taxon>
        <taxon>Actinomycetes</taxon>
        <taxon>Actinomycetales</taxon>
        <taxon>Actinomycetaceae</taxon>
        <taxon>Actinomyces</taxon>
    </lineage>
</organism>